<comment type="caution">
    <text evidence="2">The sequence shown here is derived from an EMBL/GenBank/DDBJ whole genome shotgun (WGS) entry which is preliminary data.</text>
</comment>
<dbReference type="AlphaFoldDB" id="A0ABD3NEG2"/>
<dbReference type="InterPro" id="IPR055918">
    <property type="entry name" value="DUF7495"/>
</dbReference>
<organism evidence="2 3">
    <name type="scientific">Cyclotella atomus</name>
    <dbReference type="NCBI Taxonomy" id="382360"/>
    <lineage>
        <taxon>Eukaryota</taxon>
        <taxon>Sar</taxon>
        <taxon>Stramenopiles</taxon>
        <taxon>Ochrophyta</taxon>
        <taxon>Bacillariophyta</taxon>
        <taxon>Coscinodiscophyceae</taxon>
        <taxon>Thalassiosirophycidae</taxon>
        <taxon>Stephanodiscales</taxon>
        <taxon>Stephanodiscaceae</taxon>
        <taxon>Cyclotella</taxon>
    </lineage>
</organism>
<dbReference type="Proteomes" id="UP001530400">
    <property type="component" value="Unassembled WGS sequence"/>
</dbReference>
<dbReference type="Pfam" id="PF24325">
    <property type="entry name" value="DUF7495"/>
    <property type="match status" value="1"/>
</dbReference>
<reference evidence="2 3" key="1">
    <citation type="submission" date="2024-10" db="EMBL/GenBank/DDBJ databases">
        <title>Updated reference genomes for cyclostephanoid diatoms.</title>
        <authorList>
            <person name="Roberts W.R."/>
            <person name="Alverson A.J."/>
        </authorList>
    </citation>
    <scope>NUCLEOTIDE SEQUENCE [LARGE SCALE GENOMIC DNA]</scope>
    <source>
        <strain evidence="2 3">AJA010-31</strain>
    </source>
</reference>
<accession>A0ABD3NEG2</accession>
<feature type="domain" description="DUF7495" evidence="1">
    <location>
        <begin position="255"/>
        <end position="351"/>
    </location>
</feature>
<keyword evidence="3" id="KW-1185">Reference proteome</keyword>
<evidence type="ECO:0000313" key="3">
    <source>
        <dbReference type="Proteomes" id="UP001530400"/>
    </source>
</evidence>
<gene>
    <name evidence="2" type="ORF">ACHAWO_008140</name>
</gene>
<proteinExistence type="predicted"/>
<name>A0ABD3NEG2_9STRA</name>
<protein>
    <recommendedName>
        <fullName evidence="1">DUF7495 domain-containing protein</fullName>
    </recommendedName>
</protein>
<evidence type="ECO:0000259" key="1">
    <source>
        <dbReference type="Pfam" id="PF24325"/>
    </source>
</evidence>
<sequence length="823" mass="89174">MIRNSLDPSSPYFSIFITKNGTAPDLFIQQRGTVGGSTTSDSDQTKHNRSLWLRVTKVGNVFQAYVKNSDATISSIEMRNKLTTLDGIAKMKCNNDFPECNGSCYATLDSRSWKCSKYGTDVGLASGSPLSCSNLTPCSPSSCYMGLCCEVLEVTRWTCARPYDWVKFREPKTVNFSTGQFYAGIAVTSHDNSKTATLAASDYSITNSLANNFGAVEIPDVESSRNIEVKSGYENVLQFHTASDYQNVSVWYESMDSTQGFRSNTYSSAHTLCASKGESLASLSQICHQGKPHHGHKYGEQWAPVSDCNNCWVQVGTHDSCKTYHDLHGELPSWGENTDVEKPWARFTMCIAKDEPHPDGTKISKMIEQLELNEKMTHAEVGDGLMQIRRIDDFLANSYMAFWLSEQRELDVSGLLGPLGKFGDFIKGMVPAISATKQMYIKVPLFGLPEFILGFIATTKFDCKPLADLADVIKSLDWTADKIISKTVFPQQVIDFCRSDGGQSLSTKFSVGYKGYYPDIPNTFVQLTKHDGGLFKISMDILPTCPPPVKVGGKCSNNDDCRNHIDDYEKQYESGSGYCKFGKVAGISTSIGCSGRCIDKLSPGGDCSKPSSCKRIISNACKSGQCTCGRCAELNKKVPDGAKCSENNDCESGYCLNNPVSKVSVDCQGTCMAKLVKGGDCGKDAMNISPADVTHWDAAGDSNACISGQCTCGRCTDGSRKAVNGAGCSENTDCSSGWCLSNNDVTTVGCNGNCREKLEPGADCSPEATRDIWKKAPWDASHAACKSGHCYCSRCTNIGSGRLAPVIVKVGDAGVVTGFYGVA</sequence>
<dbReference type="EMBL" id="JALLPJ020001200">
    <property type="protein sequence ID" value="KAL3774313.1"/>
    <property type="molecule type" value="Genomic_DNA"/>
</dbReference>
<evidence type="ECO:0000313" key="2">
    <source>
        <dbReference type="EMBL" id="KAL3774313.1"/>
    </source>
</evidence>